<protein>
    <submittedName>
        <fullName evidence="1">DNM3A-like protein</fullName>
    </submittedName>
</protein>
<proteinExistence type="predicted"/>
<accession>A0ABY7FBS3</accession>
<dbReference type="SUPFAM" id="SSF53335">
    <property type="entry name" value="S-adenosyl-L-methionine-dependent methyltransferases"/>
    <property type="match status" value="1"/>
</dbReference>
<name>A0ABY7FBS3_MYAAR</name>
<dbReference type="InterPro" id="IPR029063">
    <property type="entry name" value="SAM-dependent_MTases_sf"/>
</dbReference>
<dbReference type="Proteomes" id="UP001164746">
    <property type="component" value="Chromosome 11"/>
</dbReference>
<gene>
    <name evidence="1" type="ORF">MAR_000905</name>
</gene>
<evidence type="ECO:0000313" key="2">
    <source>
        <dbReference type="Proteomes" id="UP001164746"/>
    </source>
</evidence>
<dbReference type="Gene3D" id="3.40.50.150">
    <property type="entry name" value="Vaccinia Virus protein VP39"/>
    <property type="match status" value="1"/>
</dbReference>
<dbReference type="EMBL" id="CP111022">
    <property type="protein sequence ID" value="WAR19067.1"/>
    <property type="molecule type" value="Genomic_DNA"/>
</dbReference>
<evidence type="ECO:0000313" key="1">
    <source>
        <dbReference type="EMBL" id="WAR19067.1"/>
    </source>
</evidence>
<sequence>MLALKFLTIVKELQVMYNQPMYWLMVTTPCMVAQYRKVISSLFEMDPVLLDARYLTEHRWAATCWGNIPNMHKLGELYKGLHNDQNNNCLTDNMISMQGNDKAKNVDVQEIERLYGYPAHYTDAWPLNHATRRRLLGNAWDVHAITRIL</sequence>
<reference evidence="1" key="1">
    <citation type="submission" date="2022-11" db="EMBL/GenBank/DDBJ databases">
        <title>Centuries of genome instability and evolution in soft-shell clam transmissible cancer (bioRxiv).</title>
        <authorList>
            <person name="Hart S.F.M."/>
            <person name="Yonemitsu M.A."/>
            <person name="Giersch R.M."/>
            <person name="Beal B.F."/>
            <person name="Arriagada G."/>
            <person name="Davis B.W."/>
            <person name="Ostrander E.A."/>
            <person name="Goff S.P."/>
            <person name="Metzger M.J."/>
        </authorList>
    </citation>
    <scope>NUCLEOTIDE SEQUENCE</scope>
    <source>
        <strain evidence="1">MELC-2E11</strain>
        <tissue evidence="1">Siphon/mantle</tissue>
    </source>
</reference>
<organism evidence="1 2">
    <name type="scientific">Mya arenaria</name>
    <name type="common">Soft-shell clam</name>
    <dbReference type="NCBI Taxonomy" id="6604"/>
    <lineage>
        <taxon>Eukaryota</taxon>
        <taxon>Metazoa</taxon>
        <taxon>Spiralia</taxon>
        <taxon>Lophotrochozoa</taxon>
        <taxon>Mollusca</taxon>
        <taxon>Bivalvia</taxon>
        <taxon>Autobranchia</taxon>
        <taxon>Heteroconchia</taxon>
        <taxon>Euheterodonta</taxon>
        <taxon>Imparidentia</taxon>
        <taxon>Neoheterodontei</taxon>
        <taxon>Myida</taxon>
        <taxon>Myoidea</taxon>
        <taxon>Myidae</taxon>
        <taxon>Mya</taxon>
    </lineage>
</organism>
<feature type="non-terminal residue" evidence="1">
    <location>
        <position position="149"/>
    </location>
</feature>
<keyword evidence="2" id="KW-1185">Reference proteome</keyword>